<feature type="region of interest" description="Disordered" evidence="1">
    <location>
        <begin position="1"/>
        <end position="32"/>
    </location>
</feature>
<keyword evidence="4" id="KW-1185">Reference proteome</keyword>
<feature type="region of interest" description="Disordered" evidence="1">
    <location>
        <begin position="46"/>
        <end position="81"/>
    </location>
</feature>
<comment type="caution">
    <text evidence="2">The sequence shown here is derived from an EMBL/GenBank/DDBJ whole genome shotgun (WGS) entry which is preliminary data.</text>
</comment>
<organism evidence="2 4">
    <name type="scientific">Didymodactylos carnosus</name>
    <dbReference type="NCBI Taxonomy" id="1234261"/>
    <lineage>
        <taxon>Eukaryota</taxon>
        <taxon>Metazoa</taxon>
        <taxon>Spiralia</taxon>
        <taxon>Gnathifera</taxon>
        <taxon>Rotifera</taxon>
        <taxon>Eurotatoria</taxon>
        <taxon>Bdelloidea</taxon>
        <taxon>Philodinida</taxon>
        <taxon>Philodinidae</taxon>
        <taxon>Didymodactylos</taxon>
    </lineage>
</organism>
<name>A0A815H5P6_9BILA</name>
<reference evidence="2" key="1">
    <citation type="submission" date="2021-02" db="EMBL/GenBank/DDBJ databases">
        <authorList>
            <person name="Nowell W R."/>
        </authorList>
    </citation>
    <scope>NUCLEOTIDE SEQUENCE</scope>
</reference>
<evidence type="ECO:0000256" key="1">
    <source>
        <dbReference type="SAM" id="MobiDB-lite"/>
    </source>
</evidence>
<proteinExistence type="predicted"/>
<evidence type="ECO:0000313" key="4">
    <source>
        <dbReference type="Proteomes" id="UP000663829"/>
    </source>
</evidence>
<evidence type="ECO:0000313" key="2">
    <source>
        <dbReference type="EMBL" id="CAF1349837.1"/>
    </source>
</evidence>
<dbReference type="Proteomes" id="UP000663829">
    <property type="component" value="Unassembled WGS sequence"/>
</dbReference>
<dbReference type="Proteomes" id="UP000681722">
    <property type="component" value="Unassembled WGS sequence"/>
</dbReference>
<accession>A0A815H5P6</accession>
<gene>
    <name evidence="2" type="ORF">GPM918_LOCUS30849</name>
    <name evidence="3" type="ORF">SRO942_LOCUS31478</name>
</gene>
<dbReference type="AlphaFoldDB" id="A0A815H5P6"/>
<feature type="compositionally biased region" description="Basic and acidic residues" evidence="1">
    <location>
        <begin position="60"/>
        <end position="81"/>
    </location>
</feature>
<protein>
    <submittedName>
        <fullName evidence="2">Uncharacterized protein</fullName>
    </submittedName>
</protein>
<evidence type="ECO:0000313" key="3">
    <source>
        <dbReference type="EMBL" id="CAF4218934.1"/>
    </source>
</evidence>
<dbReference type="EMBL" id="CAJNOQ010014853">
    <property type="protein sequence ID" value="CAF1349837.1"/>
    <property type="molecule type" value="Genomic_DNA"/>
</dbReference>
<dbReference type="EMBL" id="CAJOBC010063790">
    <property type="protein sequence ID" value="CAF4218934.1"/>
    <property type="molecule type" value="Genomic_DNA"/>
</dbReference>
<sequence>MPNFSLRRAELPLAGNRHRPRAARGDEEPEAGRAVVSRVLGRGQVDHRQPHSNIDTIKSGIEKMKEAGEGHATEEKREASD</sequence>